<dbReference type="GO" id="GO:0004521">
    <property type="term" value="F:RNA endonuclease activity"/>
    <property type="evidence" value="ECO:0007669"/>
    <property type="project" value="InterPro"/>
</dbReference>
<dbReference type="SMART" id="SM00220">
    <property type="entry name" value="S_TKc"/>
    <property type="match status" value="1"/>
</dbReference>
<dbReference type="AlphaFoldDB" id="A0A673AC75"/>
<dbReference type="InterPro" id="IPR010513">
    <property type="entry name" value="KEN_dom"/>
</dbReference>
<dbReference type="InterPro" id="IPR016024">
    <property type="entry name" value="ARM-type_fold"/>
</dbReference>
<evidence type="ECO:0000256" key="4">
    <source>
        <dbReference type="SAM" id="MobiDB-lite"/>
    </source>
</evidence>
<dbReference type="SUPFAM" id="SSF48403">
    <property type="entry name" value="Ankyrin repeat"/>
    <property type="match status" value="1"/>
</dbReference>
<dbReference type="InterPro" id="IPR008271">
    <property type="entry name" value="Ser/Thr_kinase_AS"/>
</dbReference>
<dbReference type="InterPro" id="IPR002110">
    <property type="entry name" value="Ankyrin_rpt"/>
</dbReference>
<evidence type="ECO:0000259" key="6">
    <source>
        <dbReference type="PROSITE" id="PS51392"/>
    </source>
</evidence>
<dbReference type="SUPFAM" id="SSF56112">
    <property type="entry name" value="Protein kinase-like (PK-like)"/>
    <property type="match status" value="1"/>
</dbReference>
<keyword evidence="1" id="KW-0547">Nucleotide-binding</keyword>
<dbReference type="Pfam" id="PF12796">
    <property type="entry name" value="Ank_2"/>
    <property type="match status" value="1"/>
</dbReference>
<dbReference type="InterPro" id="IPR045133">
    <property type="entry name" value="IRE1/2-like"/>
</dbReference>
<sequence>MDIVTQFQVMVSPSETHPMILCIKNNNLKKLKTLLKCNNIDELYPCKNSNDYITPLLAAVVNNKEDICTFLLDQGANPNIASQNGFTPLHSVSISKAPVIFVRILLKANAAPNGCNPNQRFTPVQMAALNDRGDVMVELISAGALVSFAPLNDPERSMCDRKIWQMIHKLASEGNELYSKLGCFLELEIAVQEKPHEEVFKTFHNQMLLEHPQIHLAMIEMLFTVTGKDQEKYCRESIKWLKDTGNLNSYIENAIIRLPNILNSRINLAINSLHAVFCTMEDIPNEQALKIITQLLKKVHLKMRPDVWEAVLQTLYVITQKTKGLKHWDPKFLEELCKTLVPFVNKCHPSDIRVYTYGVLANLLPVERAVDIFTSVGITSVPEDILTSADMKMNDKLKEALRRLKNYFRRTKSECEDSTVVSGSSKKKKKKKKERSEQQDIQNNVDSSGANDPTAVPVVESTSSVQPFRVNTPDSLGGLKWLPISKRWKEKLEKLQSHDKSNITRIGSINYVNDAEFLIAKGSDGTEVFLGLRDDGTEVALKRMTKSNYKVLKNEEKLLRLPDLNDKPIVRYVDAAEDDYFGYLALQLCEYTLEEYIKKNDSLSKEKLVFELLQSLQALHERTPPILHRDLKPQNLLIDVNGTARLADFGISRRLLKGQTTLRTGSAGTKCWMAKEILTAEGETDIPYKSNTDVQVAGMLIYYILSGGHHPFGDKSYECESNICKGEYKLDHVQDVVAQDLIEWMINEEPKQRPKVEECLSHPFFWTSRKRVEYLKKIGNRDEVSNCRNADQKLISSVEECAEDGAFKQWKNQFPPELVQMMDKKNKAYPDNILGLLRFIRNLHEHYAKHAAQVDVTKIFPDLFGCAYMFAKKQKWNSEAPLKEMFQREDIAASFVMKTTNTEEHLGVPVQESQPADLK</sequence>
<dbReference type="PANTHER" id="PTHR13954:SF28">
    <property type="match status" value="1"/>
</dbReference>
<dbReference type="InterPro" id="IPR011009">
    <property type="entry name" value="Kinase-like_dom_sf"/>
</dbReference>
<proteinExistence type="predicted"/>
<reference evidence="7" key="3">
    <citation type="submission" date="2025-09" db="UniProtKB">
        <authorList>
            <consortium name="Ensembl"/>
        </authorList>
    </citation>
    <scope>IDENTIFICATION</scope>
</reference>
<dbReference type="Gene3D" id="1.25.40.20">
    <property type="entry name" value="Ankyrin repeat-containing domain"/>
    <property type="match status" value="1"/>
</dbReference>
<evidence type="ECO:0000256" key="1">
    <source>
        <dbReference type="ARBA" id="ARBA00022741"/>
    </source>
</evidence>
<dbReference type="GO" id="GO:0051082">
    <property type="term" value="F:unfolded protein binding"/>
    <property type="evidence" value="ECO:0007669"/>
    <property type="project" value="TreeGrafter"/>
</dbReference>
<dbReference type="PROSITE" id="PS50088">
    <property type="entry name" value="ANK_REPEAT"/>
    <property type="match status" value="1"/>
</dbReference>
<dbReference type="PANTHER" id="PTHR13954">
    <property type="entry name" value="IRE1-RELATED"/>
    <property type="match status" value="1"/>
</dbReference>
<feature type="repeat" description="ANK" evidence="3">
    <location>
        <begin position="51"/>
        <end position="83"/>
    </location>
</feature>
<evidence type="ECO:0000256" key="3">
    <source>
        <dbReference type="PROSITE-ProRule" id="PRU00023"/>
    </source>
</evidence>
<dbReference type="PROSITE" id="PS00108">
    <property type="entry name" value="PROTEIN_KINASE_ST"/>
    <property type="match status" value="1"/>
</dbReference>
<dbReference type="GO" id="GO:0036498">
    <property type="term" value="P:IRE1-mediated unfolded protein response"/>
    <property type="evidence" value="ECO:0007669"/>
    <property type="project" value="TreeGrafter"/>
</dbReference>
<keyword evidence="2" id="KW-0067">ATP-binding</keyword>
<dbReference type="GO" id="GO:0070059">
    <property type="term" value="P:intrinsic apoptotic signaling pathway in response to endoplasmic reticulum stress"/>
    <property type="evidence" value="ECO:0007669"/>
    <property type="project" value="TreeGrafter"/>
</dbReference>
<feature type="domain" description="Protein kinase" evidence="5">
    <location>
        <begin position="513"/>
        <end position="765"/>
    </location>
</feature>
<feature type="domain" description="KEN" evidence="6">
    <location>
        <begin position="768"/>
        <end position="902"/>
    </location>
</feature>
<dbReference type="GO" id="GO:0005524">
    <property type="term" value="F:ATP binding"/>
    <property type="evidence" value="ECO:0007669"/>
    <property type="project" value="UniProtKB-KW"/>
</dbReference>
<dbReference type="Proteomes" id="UP000472271">
    <property type="component" value="Chromosome 18"/>
</dbReference>
<dbReference type="PROSITE" id="PS51392">
    <property type="entry name" value="KEN"/>
    <property type="match status" value="1"/>
</dbReference>
<evidence type="ECO:0000313" key="7">
    <source>
        <dbReference type="Ensembl" id="ENSSORP00005026856.1"/>
    </source>
</evidence>
<dbReference type="GO" id="GO:1990604">
    <property type="term" value="C:IRE1-TRAF2-ASK1 complex"/>
    <property type="evidence" value="ECO:0007669"/>
    <property type="project" value="TreeGrafter"/>
</dbReference>
<accession>A0A673AC75</accession>
<name>A0A673AC75_9TELE</name>
<dbReference type="Ensembl" id="ENSSORT00005027639.1">
    <property type="protein sequence ID" value="ENSSORP00005026856.1"/>
    <property type="gene ID" value="ENSSORG00005012862.1"/>
</dbReference>
<dbReference type="Gene3D" id="1.10.510.10">
    <property type="entry name" value="Transferase(Phosphotransferase) domain 1"/>
    <property type="match status" value="1"/>
</dbReference>
<evidence type="ECO:0000256" key="2">
    <source>
        <dbReference type="ARBA" id="ARBA00022840"/>
    </source>
</evidence>
<organism evidence="7 8">
    <name type="scientific">Sphaeramia orbicularis</name>
    <name type="common">orbiculate cardinalfish</name>
    <dbReference type="NCBI Taxonomy" id="375764"/>
    <lineage>
        <taxon>Eukaryota</taxon>
        <taxon>Metazoa</taxon>
        <taxon>Chordata</taxon>
        <taxon>Craniata</taxon>
        <taxon>Vertebrata</taxon>
        <taxon>Euteleostomi</taxon>
        <taxon>Actinopterygii</taxon>
        <taxon>Neopterygii</taxon>
        <taxon>Teleostei</taxon>
        <taxon>Neoteleostei</taxon>
        <taxon>Acanthomorphata</taxon>
        <taxon>Gobiaria</taxon>
        <taxon>Kurtiformes</taxon>
        <taxon>Apogonoidei</taxon>
        <taxon>Apogonidae</taxon>
        <taxon>Apogoninae</taxon>
        <taxon>Sphaeramia</taxon>
    </lineage>
</organism>
<evidence type="ECO:0000259" key="5">
    <source>
        <dbReference type="PROSITE" id="PS50011"/>
    </source>
</evidence>
<feature type="compositionally biased region" description="Polar residues" evidence="4">
    <location>
        <begin position="439"/>
        <end position="451"/>
    </location>
</feature>
<feature type="region of interest" description="Disordered" evidence="4">
    <location>
        <begin position="419"/>
        <end position="469"/>
    </location>
</feature>
<reference evidence="7" key="1">
    <citation type="submission" date="2019-06" db="EMBL/GenBank/DDBJ databases">
        <authorList>
            <consortium name="Wellcome Sanger Institute Data Sharing"/>
        </authorList>
    </citation>
    <scope>NUCLEOTIDE SEQUENCE [LARGE SCALE GENOMIC DNA]</scope>
</reference>
<dbReference type="PROSITE" id="PS50011">
    <property type="entry name" value="PROTEIN_KINASE_DOM"/>
    <property type="match status" value="1"/>
</dbReference>
<dbReference type="GO" id="GO:0004674">
    <property type="term" value="F:protein serine/threonine kinase activity"/>
    <property type="evidence" value="ECO:0007669"/>
    <property type="project" value="InterPro"/>
</dbReference>
<protein>
    <submittedName>
        <fullName evidence="7">Serine/threonine-protein kinase ppk4-like</fullName>
    </submittedName>
</protein>
<dbReference type="InterPro" id="IPR000719">
    <property type="entry name" value="Prot_kinase_dom"/>
</dbReference>
<dbReference type="GO" id="GO:0006397">
    <property type="term" value="P:mRNA processing"/>
    <property type="evidence" value="ECO:0007669"/>
    <property type="project" value="InterPro"/>
</dbReference>
<dbReference type="Pfam" id="PF06479">
    <property type="entry name" value="Ribonuc_2-5A"/>
    <property type="match status" value="1"/>
</dbReference>
<dbReference type="Gene3D" id="1.20.1440.180">
    <property type="entry name" value="KEN domain"/>
    <property type="match status" value="1"/>
</dbReference>
<evidence type="ECO:0000313" key="8">
    <source>
        <dbReference type="Proteomes" id="UP000472271"/>
    </source>
</evidence>
<gene>
    <name evidence="7" type="primary">LOC115438278</name>
</gene>
<dbReference type="SUPFAM" id="SSF48371">
    <property type="entry name" value="ARM repeat"/>
    <property type="match status" value="1"/>
</dbReference>
<dbReference type="Pfam" id="PF00069">
    <property type="entry name" value="Pkinase"/>
    <property type="match status" value="1"/>
</dbReference>
<keyword evidence="3" id="KW-0040">ANK repeat</keyword>
<dbReference type="InterPro" id="IPR036770">
    <property type="entry name" value="Ankyrin_rpt-contain_sf"/>
</dbReference>
<dbReference type="InterPro" id="IPR038357">
    <property type="entry name" value="KEN_sf"/>
</dbReference>
<keyword evidence="8" id="KW-1185">Reference proteome</keyword>
<dbReference type="SMART" id="SM00248">
    <property type="entry name" value="ANK"/>
    <property type="match status" value="4"/>
</dbReference>
<reference evidence="7" key="2">
    <citation type="submission" date="2025-08" db="UniProtKB">
        <authorList>
            <consortium name="Ensembl"/>
        </authorList>
    </citation>
    <scope>IDENTIFICATION</scope>
</reference>